<dbReference type="AlphaFoldDB" id="A0A7V8EAG3"/>
<reference evidence="2 3" key="1">
    <citation type="submission" date="2019-12" db="EMBL/GenBank/DDBJ databases">
        <authorList>
            <person name="Woiski C."/>
        </authorList>
    </citation>
    <scope>NUCLEOTIDE SEQUENCE [LARGE SCALE GENOMIC DNA]</scope>
    <source>
        <strain evidence="2 3">BOE100</strain>
    </source>
</reference>
<evidence type="ECO:0000256" key="1">
    <source>
        <dbReference type="SAM" id="SignalP"/>
    </source>
</evidence>
<dbReference type="Proteomes" id="UP000442695">
    <property type="component" value="Unassembled WGS sequence"/>
</dbReference>
<name>A0A7V8EAG3_PSEPU</name>
<organism evidence="2 3">
    <name type="scientific">Pseudomonas putida</name>
    <name type="common">Arthrobacter siderocapsulatus</name>
    <dbReference type="NCBI Taxonomy" id="303"/>
    <lineage>
        <taxon>Bacteria</taxon>
        <taxon>Pseudomonadati</taxon>
        <taxon>Pseudomonadota</taxon>
        <taxon>Gammaproteobacteria</taxon>
        <taxon>Pseudomonadales</taxon>
        <taxon>Pseudomonadaceae</taxon>
        <taxon>Pseudomonas</taxon>
    </lineage>
</organism>
<gene>
    <name evidence="2" type="ORF">GN299_31070</name>
</gene>
<proteinExistence type="predicted"/>
<feature type="chain" id="PRO_5030559024" evidence="1">
    <location>
        <begin position="18"/>
        <end position="305"/>
    </location>
</feature>
<sequence>MNKALFLLIMLSTGASAADIEDVLKGRGVWWKSPANYSDALIQKLEDIGVRRVHIMLTKDPAEATKCPPHIPASKAERPIPLARLDQVEKLVKALRAKQMHVIATVYLPPTKVAIDDLLDSSSDLVPALVTGGIDAVELDLEGKWRRNAVCGYKTHAEAFQDLKDRVKALKPGVSVGITTHGGHIGAKEIPLSAADFVSMQAYSKCQEDCKPFDDSRTGPGNRQHYIAGIMKGIKGPVLLGLAAYGQQWSGYTWDEAMGKALSATEEIIANDPRVIGYSYWSSTSFDGSGTENKPYQFLLKHQPK</sequence>
<evidence type="ECO:0000313" key="2">
    <source>
        <dbReference type="EMBL" id="KAF0250992.1"/>
    </source>
</evidence>
<dbReference type="EMBL" id="WOWR01000074">
    <property type="protein sequence ID" value="KAF0250992.1"/>
    <property type="molecule type" value="Genomic_DNA"/>
</dbReference>
<dbReference type="InterPro" id="IPR017853">
    <property type="entry name" value="GH"/>
</dbReference>
<protein>
    <submittedName>
        <fullName evidence="2">Uncharacterized protein</fullName>
    </submittedName>
</protein>
<comment type="caution">
    <text evidence="2">The sequence shown here is derived from an EMBL/GenBank/DDBJ whole genome shotgun (WGS) entry which is preliminary data.</text>
</comment>
<dbReference type="RefSeq" id="WP_156859943.1">
    <property type="nucleotide sequence ID" value="NZ_WOWR01000074.1"/>
</dbReference>
<dbReference type="SUPFAM" id="SSF51445">
    <property type="entry name" value="(Trans)glycosidases"/>
    <property type="match status" value="1"/>
</dbReference>
<feature type="signal peptide" evidence="1">
    <location>
        <begin position="1"/>
        <end position="17"/>
    </location>
</feature>
<evidence type="ECO:0000313" key="3">
    <source>
        <dbReference type="Proteomes" id="UP000442695"/>
    </source>
</evidence>
<keyword evidence="1" id="KW-0732">Signal</keyword>
<accession>A0A7V8EAG3</accession>